<comment type="caution">
    <text evidence="1">The sequence shown here is derived from an EMBL/GenBank/DDBJ whole genome shotgun (WGS) entry which is preliminary data.</text>
</comment>
<accession>A0ABT5VAR3</accession>
<evidence type="ECO:0000313" key="2">
    <source>
        <dbReference type="Proteomes" id="UP001148125"/>
    </source>
</evidence>
<organism evidence="1 2">
    <name type="scientific">Alkalihalobacterium chitinilyticum</name>
    <dbReference type="NCBI Taxonomy" id="2980103"/>
    <lineage>
        <taxon>Bacteria</taxon>
        <taxon>Bacillati</taxon>
        <taxon>Bacillota</taxon>
        <taxon>Bacilli</taxon>
        <taxon>Bacillales</taxon>
        <taxon>Bacillaceae</taxon>
        <taxon>Alkalihalobacterium</taxon>
    </lineage>
</organism>
<name>A0ABT5VAR3_9BACI</name>
<protein>
    <recommendedName>
        <fullName evidence="3">Regulatory protein RecX</fullName>
    </recommendedName>
</protein>
<proteinExistence type="predicted"/>
<evidence type="ECO:0000313" key="1">
    <source>
        <dbReference type="EMBL" id="MDE5412216.1"/>
    </source>
</evidence>
<dbReference type="RefSeq" id="WP_275116835.1">
    <property type="nucleotide sequence ID" value="NZ_JAOTPO010000001.1"/>
</dbReference>
<reference evidence="1" key="1">
    <citation type="submission" date="2024-05" db="EMBL/GenBank/DDBJ databases">
        <title>Alkalihalobacillus sp. strain MEB203 novel alkaliphilic bacterium from Lonar Lake, India.</title>
        <authorList>
            <person name="Joshi A."/>
            <person name="Thite S."/>
            <person name="Mengade P."/>
        </authorList>
    </citation>
    <scope>NUCLEOTIDE SEQUENCE</scope>
    <source>
        <strain evidence="1">MEB 203</strain>
    </source>
</reference>
<dbReference type="EMBL" id="JAOTPO010000001">
    <property type="protein sequence ID" value="MDE5412216.1"/>
    <property type="molecule type" value="Genomic_DNA"/>
</dbReference>
<sequence>MEELYNQIQGYLNMDEEIPFEEFDQFYKKVLDVLNERNEQFTEEDIWKALFIVENLMSNADARSKETKGALVKKYKKMAKRNELWAKNFVVRLHKFGYNDDQINARFEKMFEDGPVEAN</sequence>
<gene>
    <name evidence="1" type="ORF">N7Z68_02295</name>
</gene>
<keyword evidence="2" id="KW-1185">Reference proteome</keyword>
<dbReference type="Proteomes" id="UP001148125">
    <property type="component" value="Unassembled WGS sequence"/>
</dbReference>
<evidence type="ECO:0008006" key="3">
    <source>
        <dbReference type="Google" id="ProtNLM"/>
    </source>
</evidence>